<reference evidence="2" key="1">
    <citation type="journal article" date="2019" name="Int. J. Syst. Evol. Microbiol.">
        <title>The Global Catalogue of Microorganisms (GCM) 10K type strain sequencing project: providing services to taxonomists for standard genome sequencing and annotation.</title>
        <authorList>
            <consortium name="The Broad Institute Genomics Platform"/>
            <consortium name="The Broad Institute Genome Sequencing Center for Infectious Disease"/>
            <person name="Wu L."/>
            <person name="Ma J."/>
        </authorList>
    </citation>
    <scope>NUCLEOTIDE SEQUENCE [LARGE SCALE GENOMIC DNA]</scope>
    <source>
        <strain evidence="2">JCM 17705</strain>
    </source>
</reference>
<gene>
    <name evidence="1" type="ORF">GCM10023149_24660</name>
</gene>
<evidence type="ECO:0000313" key="1">
    <source>
        <dbReference type="EMBL" id="GAA4323613.1"/>
    </source>
</evidence>
<keyword evidence="2" id="KW-1185">Reference proteome</keyword>
<dbReference type="Pfam" id="PF19459">
    <property type="entry name" value="DUF5996"/>
    <property type="match status" value="1"/>
</dbReference>
<proteinExistence type="predicted"/>
<evidence type="ECO:0000313" key="2">
    <source>
        <dbReference type="Proteomes" id="UP001500582"/>
    </source>
</evidence>
<accession>A0ABP8GFR5</accession>
<sequence>MTKHKQKGQWPNLNYNKLKDTLLTVQLWSQIVGKIRLVSTPWINHGWNVTLYTSPRGLTTGLMPYAGGAFQIDFDFIDHRLSVTSSNGGSATMNLQPGKVSDFYNQTFNLLEQLGIHVVIYAKPNEMAEAVPFAEDHADRIYDKQQIHNYWQALIRIEAVLTRFRAGFNGKCSPVHLYWGEFDLAVSLFSGRKAPVHHGTMPNMPESIMQEAYSHEVAGAGFWGGSESHPYPSFYAYCYPAAPDYGTQTVLPAAAAYHTNMGEYILNYDAVQKADDPEATLLQFLQTTFNAAVKTGHWSEELSYDLTATRPTPIVTGFYEL</sequence>
<name>A0ABP8GFR5_9SPHI</name>
<dbReference type="EMBL" id="BAABFT010000005">
    <property type="protein sequence ID" value="GAA4323613.1"/>
    <property type="molecule type" value="Genomic_DNA"/>
</dbReference>
<protein>
    <submittedName>
        <fullName evidence="1">DUF5996 family protein</fullName>
    </submittedName>
</protein>
<dbReference type="RefSeq" id="WP_345211385.1">
    <property type="nucleotide sequence ID" value="NZ_BAABFT010000005.1"/>
</dbReference>
<dbReference type="InterPro" id="IPR046038">
    <property type="entry name" value="DUF5996"/>
</dbReference>
<comment type="caution">
    <text evidence="1">The sequence shown here is derived from an EMBL/GenBank/DDBJ whole genome shotgun (WGS) entry which is preliminary data.</text>
</comment>
<dbReference type="Proteomes" id="UP001500582">
    <property type="component" value="Unassembled WGS sequence"/>
</dbReference>
<organism evidence="1 2">
    <name type="scientific">Mucilaginibacter gynuensis</name>
    <dbReference type="NCBI Taxonomy" id="1302236"/>
    <lineage>
        <taxon>Bacteria</taxon>
        <taxon>Pseudomonadati</taxon>
        <taxon>Bacteroidota</taxon>
        <taxon>Sphingobacteriia</taxon>
        <taxon>Sphingobacteriales</taxon>
        <taxon>Sphingobacteriaceae</taxon>
        <taxon>Mucilaginibacter</taxon>
    </lineage>
</organism>